<accession>A0A0K8W089</accession>
<sequence length="1494" mass="169084">MAEENTEDAFIIYREGVAQQLQWATVPPLERQPATRLCAVDLYELLLILTADGSLYIAKKSTHSSNTLHLELHRTCIVDIAYCRQLCQLFVVTANGEVLMQAIKQTGNTSLCKNAWQLLSFDPLELSEEGIFIERVCCASRGVVFVTRAGELYVMGSCGDVFHAEVQPKHIRLIEESKYLLDLVAGDEFFVLLLQRAYPTEGDPLKLSSNGQETNIASTSNHTPSAARVRTYGNQLDIENSVGDENADKKAELNSNSSVRSYSSTKSSQTQQDDIDYNLKEILKQGYSLLHTQVCTFGAANGGLLGTGDHVKRNTVNYLQKLEALGVCSVAAGREHSVARTLDGRLFHWGLNTQLQLNNQKELTDISSPTELKLDKVELEVTQRNILNACCGDFQTVLLNARGEVHIKEQQLLTSFEQHLLTLNMRDATNRKTIPLLLASATYTLQNRRKFQRQFHAYYTGLQQQLKMLLVYRHGIQMIELFQQKSAAFVLLQLQHICQFYHKLLYLIACTLKSFEEFYRSDFTNPTELVFVQHYRECIELFTQYTKSYCDLYSVDAFAEASKLYSQLSSVPLLPGQREHNIDLLRICQQPFQVFPHYVQFLEQLIKTRPEFTEHLFAWDAYARQQRIDLELAENTLEFWQRNERNTKIRHFRRKQRRVILTSTTVPLKLAHTTMSMSSNTFILFSDCFCQVSGQLHTYPLVTLWVKMENDTALRITTPERTFTLLARTNHDKKLWYDQIESAVKLATGRPTDVKLSSVRTTAHLFSRNHAKYAGVQAYGRWRNGVLHGSCYLEYPDGRVYFGQIRNGEIEGYGKMVIPSVGLYEGQFKADKFHGHGTYELKDNEVYEGHFRDGLFHGHGMQRSNNCTYVGEFQANAKSGYGILDDMLTGDKYMGMFADNKRVGAGICITMNGDYFEGLFANDELAGPGIAVLEKDYYYEGELSLQGPIGKGAYYMPTGAANTEDSDLNESDDFTSRQMIGNVLRGQLGGTWQEVRIISGSMSMNKQFPKYPSSIGALVVDNSRKWRSLFENFEEEVLGGAAVNSAQKSDATVSATKALWNRIAVYMYSLRERERTLEQQDSAYQSTRSYFAKNISLGFSNSFDKLSLKSTNSLLTTAKTSILDLSSSLTDSRRSHSQEMLYDGDVNDFDNVWGTQSFTHYNSEDNNSISGLLNAQINHWLGDANAPSLRSSCDSILNIGESFNNNSFTSQTDLEIVPSFGITTLTERDVAAIKDYLQQAFKDRYHPLYLLNQRISNCFYNSYGCWKMKPTPILAKQAMLEWESISKRVYRFVQKMFPALPDDYCVIESTREVVSHITLLYPIVLSEGIYSTLFVLYANKCSVKDEMYRQNLIYTDKLKDEELAACLGLDSSFLPIVRHACYADAIQTLKQLKEKYSPKAMLTVIERCIQQITDAHKAIASVNSVILAADGMMPLTLFLVLRAAVPHLGAELALLDDLTGGSNFQFEMNGIAGYCYTTLKAAYEHITAVPLNKS</sequence>
<evidence type="ECO:0000256" key="4">
    <source>
        <dbReference type="SAM" id="MobiDB-lite"/>
    </source>
</evidence>
<dbReference type="GO" id="GO:0031267">
    <property type="term" value="F:small GTPase binding"/>
    <property type="evidence" value="ECO:0007669"/>
    <property type="project" value="TreeGrafter"/>
</dbReference>
<keyword evidence="2" id="KW-0677">Repeat</keyword>
<dbReference type="Pfam" id="PF25384">
    <property type="entry name" value="Alsin_RLD"/>
    <property type="match status" value="1"/>
</dbReference>
<reference evidence="6" key="1">
    <citation type="submission" date="2015-06" db="EMBL/GenBank/DDBJ databases">
        <authorList>
            <person name="Hoefler B.C."/>
            <person name="Straight P.D."/>
        </authorList>
    </citation>
    <scope>NUCLEOTIDE SEQUENCE</scope>
</reference>
<dbReference type="InterPro" id="IPR057248">
    <property type="entry name" value="Alsin-like_PH"/>
</dbReference>
<dbReference type="InterPro" id="IPR003123">
    <property type="entry name" value="VPS9"/>
</dbReference>
<feature type="domain" description="VPS9" evidence="5">
    <location>
        <begin position="1342"/>
        <end position="1494"/>
    </location>
</feature>
<evidence type="ECO:0000256" key="2">
    <source>
        <dbReference type="ARBA" id="ARBA00022737"/>
    </source>
</evidence>
<feature type="compositionally biased region" description="Low complexity" evidence="4">
    <location>
        <begin position="255"/>
        <end position="267"/>
    </location>
</feature>
<gene>
    <name evidence="6" type="primary">Als2_0</name>
    <name evidence="6" type="ORF">c0_g1_i1</name>
</gene>
<keyword evidence="1" id="KW-0344">Guanine-nucleotide releasing factor</keyword>
<dbReference type="SMART" id="SM00698">
    <property type="entry name" value="MORN"/>
    <property type="match status" value="5"/>
</dbReference>
<feature type="compositionally biased region" description="Polar residues" evidence="4">
    <location>
        <begin position="207"/>
        <end position="224"/>
    </location>
</feature>
<dbReference type="Gene3D" id="2.20.110.10">
    <property type="entry name" value="Histone H3 K4-specific methyltransferase SET7/9 N-terminal domain"/>
    <property type="match status" value="2"/>
</dbReference>
<dbReference type="InterPro" id="IPR051984">
    <property type="entry name" value="Alsin"/>
</dbReference>
<dbReference type="Pfam" id="PF02204">
    <property type="entry name" value="VPS9"/>
    <property type="match status" value="1"/>
</dbReference>
<dbReference type="Pfam" id="PF25383">
    <property type="entry name" value="PH_alsin"/>
    <property type="match status" value="1"/>
</dbReference>
<dbReference type="GO" id="GO:0016197">
    <property type="term" value="P:endosomal transport"/>
    <property type="evidence" value="ECO:0007669"/>
    <property type="project" value="TreeGrafter"/>
</dbReference>
<evidence type="ECO:0000256" key="3">
    <source>
        <dbReference type="PROSITE-ProRule" id="PRU00235"/>
    </source>
</evidence>
<feature type="repeat" description="RCC1" evidence="3">
    <location>
        <begin position="344"/>
        <end position="402"/>
    </location>
</feature>
<dbReference type="Pfam" id="PF02493">
    <property type="entry name" value="MORN"/>
    <property type="match status" value="6"/>
</dbReference>
<dbReference type="EMBL" id="GDHF01007810">
    <property type="protein sequence ID" value="JAI44504.1"/>
    <property type="molecule type" value="Transcribed_RNA"/>
</dbReference>
<dbReference type="InterPro" id="IPR059093">
    <property type="entry name" value="HA_Alsin"/>
</dbReference>
<dbReference type="PANTHER" id="PTHR46089">
    <property type="entry name" value="ALSIN HOMOLOG"/>
    <property type="match status" value="1"/>
</dbReference>
<protein>
    <submittedName>
        <fullName evidence="6">Alsin</fullName>
    </submittedName>
</protein>
<name>A0A0K8W089_BACLA</name>
<dbReference type="InterPro" id="IPR037191">
    <property type="entry name" value="VPS9_dom_sf"/>
</dbReference>
<dbReference type="InterPro" id="IPR003409">
    <property type="entry name" value="MORN"/>
</dbReference>
<feature type="region of interest" description="Disordered" evidence="4">
    <location>
        <begin position="204"/>
        <end position="224"/>
    </location>
</feature>
<dbReference type="PROSITE" id="PS51205">
    <property type="entry name" value="VPS9"/>
    <property type="match status" value="1"/>
</dbReference>
<evidence type="ECO:0000259" key="5">
    <source>
        <dbReference type="PROSITE" id="PS51205"/>
    </source>
</evidence>
<dbReference type="InterPro" id="IPR009091">
    <property type="entry name" value="RCC1/BLIP-II"/>
</dbReference>
<dbReference type="OrthoDB" id="48314at2759"/>
<evidence type="ECO:0000313" key="6">
    <source>
        <dbReference type="EMBL" id="JAI44504.1"/>
    </source>
</evidence>
<dbReference type="InterPro" id="IPR011993">
    <property type="entry name" value="PH-like_dom_sf"/>
</dbReference>
<dbReference type="SUPFAM" id="SSF50729">
    <property type="entry name" value="PH domain-like"/>
    <property type="match status" value="1"/>
</dbReference>
<feature type="region of interest" description="Disordered" evidence="4">
    <location>
        <begin position="239"/>
        <end position="267"/>
    </location>
</feature>
<evidence type="ECO:0000256" key="1">
    <source>
        <dbReference type="ARBA" id="ARBA00022658"/>
    </source>
</evidence>
<dbReference type="Pfam" id="PF25389">
    <property type="entry name" value="DH_ALS2"/>
    <property type="match status" value="1"/>
</dbReference>
<dbReference type="Pfam" id="PF26202">
    <property type="entry name" value="HA_Alsin"/>
    <property type="match status" value="1"/>
</dbReference>
<dbReference type="PROSITE" id="PS50012">
    <property type="entry name" value="RCC1_3"/>
    <property type="match status" value="2"/>
</dbReference>
<dbReference type="GO" id="GO:0005737">
    <property type="term" value="C:cytoplasm"/>
    <property type="evidence" value="ECO:0007669"/>
    <property type="project" value="TreeGrafter"/>
</dbReference>
<dbReference type="SUPFAM" id="SSF109993">
    <property type="entry name" value="VPS9 domain"/>
    <property type="match status" value="1"/>
</dbReference>
<dbReference type="Gene3D" id="1.20.1050.80">
    <property type="entry name" value="VPS9 domain"/>
    <property type="match status" value="1"/>
</dbReference>
<dbReference type="Gene3D" id="2.30.29.30">
    <property type="entry name" value="Pleckstrin-homology domain (PH domain)/Phosphotyrosine-binding domain (PTB)"/>
    <property type="match status" value="1"/>
</dbReference>
<dbReference type="Gene3D" id="2.130.10.30">
    <property type="entry name" value="Regulator of chromosome condensation 1/beta-lactamase-inhibitor protein II"/>
    <property type="match status" value="1"/>
</dbReference>
<proteinExistence type="predicted"/>
<dbReference type="SUPFAM" id="SSF50985">
    <property type="entry name" value="RCC1/BLIP-II"/>
    <property type="match status" value="2"/>
</dbReference>
<dbReference type="SUPFAM" id="SSF82185">
    <property type="entry name" value="Histone H3 K4-specific methyltransferase SET7/9 N-terminal domain"/>
    <property type="match status" value="2"/>
</dbReference>
<dbReference type="InterPro" id="IPR000408">
    <property type="entry name" value="Reg_chr_condens"/>
</dbReference>
<dbReference type="GO" id="GO:0005085">
    <property type="term" value="F:guanyl-nucleotide exchange factor activity"/>
    <property type="evidence" value="ECO:0007669"/>
    <property type="project" value="UniProtKB-KW"/>
</dbReference>
<feature type="repeat" description="RCC1" evidence="3">
    <location>
        <begin position="292"/>
        <end position="343"/>
    </location>
</feature>
<organism evidence="6">
    <name type="scientific">Bactrocera latifrons</name>
    <name type="common">Malaysian fruit fly</name>
    <name type="synonym">Chaetodacus latifrons</name>
    <dbReference type="NCBI Taxonomy" id="174628"/>
    <lineage>
        <taxon>Eukaryota</taxon>
        <taxon>Metazoa</taxon>
        <taxon>Ecdysozoa</taxon>
        <taxon>Arthropoda</taxon>
        <taxon>Hexapoda</taxon>
        <taxon>Insecta</taxon>
        <taxon>Pterygota</taxon>
        <taxon>Neoptera</taxon>
        <taxon>Endopterygota</taxon>
        <taxon>Diptera</taxon>
        <taxon>Brachycera</taxon>
        <taxon>Muscomorpha</taxon>
        <taxon>Tephritoidea</taxon>
        <taxon>Tephritidae</taxon>
        <taxon>Bactrocera</taxon>
        <taxon>Bactrocera</taxon>
    </lineage>
</organism>
<dbReference type="PANTHER" id="PTHR46089:SF2">
    <property type="entry name" value="ALSIN HOMOLOG"/>
    <property type="match status" value="1"/>
</dbReference>